<protein>
    <submittedName>
        <fullName evidence="2">Uncharacterized protein</fullName>
    </submittedName>
</protein>
<sequence length="53" mass="5512">MTSGETPGRSTARAHLSQLIELFGTDGCLRISTAPAEPDPAIVGGEPEDDEQS</sequence>
<gene>
    <name evidence="2" type="ORF">SLNWT_3806</name>
</gene>
<dbReference type="EMBL" id="CP010519">
    <property type="protein sequence ID" value="AJE84182.1"/>
    <property type="molecule type" value="Genomic_DNA"/>
</dbReference>
<reference evidence="2 3" key="1">
    <citation type="submission" date="2015-01" db="EMBL/GenBank/DDBJ databases">
        <title>Enhanced salinomycin production by adjusting the supply of polyketide extender units in Streptomyce albus DSM 41398.</title>
        <authorList>
            <person name="Lu C."/>
        </authorList>
    </citation>
    <scope>NUCLEOTIDE SEQUENCE [LARGE SCALE GENOMIC DNA]</scope>
    <source>
        <strain evidence="3">ATCC 21838 / DSM 41398 / FERM P-419 / JCM 4703 / NBRC 107858</strain>
    </source>
</reference>
<dbReference type="Proteomes" id="UP000031523">
    <property type="component" value="Chromosome"/>
</dbReference>
<evidence type="ECO:0000256" key="1">
    <source>
        <dbReference type="SAM" id="MobiDB-lite"/>
    </source>
</evidence>
<proteinExistence type="predicted"/>
<feature type="region of interest" description="Disordered" evidence="1">
    <location>
        <begin position="31"/>
        <end position="53"/>
    </location>
</feature>
<name>A0A0B5F1H0_STRA4</name>
<dbReference type="KEGG" id="sals:SLNWT_3806"/>
<accession>A0A0B5F1H0</accession>
<organism evidence="2 3">
    <name type="scientific">Streptomyces albus (strain ATCC 21838 / DSM 41398 / FERM P-419 / JCM 4703 / NBRC 107858)</name>
    <dbReference type="NCBI Taxonomy" id="1081613"/>
    <lineage>
        <taxon>Bacteria</taxon>
        <taxon>Bacillati</taxon>
        <taxon>Actinomycetota</taxon>
        <taxon>Actinomycetes</taxon>
        <taxon>Kitasatosporales</taxon>
        <taxon>Streptomycetaceae</taxon>
        <taxon>Streptomyces</taxon>
    </lineage>
</organism>
<evidence type="ECO:0000313" key="3">
    <source>
        <dbReference type="Proteomes" id="UP000031523"/>
    </source>
</evidence>
<dbReference type="AlphaFoldDB" id="A0A0B5F1H0"/>
<evidence type="ECO:0000313" key="2">
    <source>
        <dbReference type="EMBL" id="AJE84182.1"/>
    </source>
</evidence>
<keyword evidence="3" id="KW-1185">Reference proteome</keyword>